<organism evidence="3 4">
    <name type="scientific">Saguinus oedipus</name>
    <name type="common">Cotton-top tamarin</name>
    <name type="synonym">Oedipomidas oedipus</name>
    <dbReference type="NCBI Taxonomy" id="9490"/>
    <lineage>
        <taxon>Eukaryota</taxon>
        <taxon>Metazoa</taxon>
        <taxon>Chordata</taxon>
        <taxon>Craniata</taxon>
        <taxon>Vertebrata</taxon>
        <taxon>Euteleostomi</taxon>
        <taxon>Mammalia</taxon>
        <taxon>Eutheria</taxon>
        <taxon>Euarchontoglires</taxon>
        <taxon>Primates</taxon>
        <taxon>Haplorrhini</taxon>
        <taxon>Platyrrhini</taxon>
        <taxon>Cebidae</taxon>
        <taxon>Callitrichinae</taxon>
        <taxon>Saguinus</taxon>
    </lineage>
</organism>
<feature type="compositionally biased region" description="Polar residues" evidence="2">
    <location>
        <begin position="19"/>
        <end position="29"/>
    </location>
</feature>
<feature type="compositionally biased region" description="Pro residues" evidence="2">
    <location>
        <begin position="1"/>
        <end position="11"/>
    </location>
</feature>
<dbReference type="PANTHER" id="PTHR22972:SF6">
    <property type="entry name" value="PROTEIN PEAK3"/>
    <property type="match status" value="1"/>
</dbReference>
<dbReference type="Proteomes" id="UP001266305">
    <property type="component" value="Unassembled WGS sequence"/>
</dbReference>
<feature type="non-terminal residue" evidence="3">
    <location>
        <position position="1"/>
    </location>
</feature>
<evidence type="ECO:0000256" key="1">
    <source>
        <dbReference type="ARBA" id="ARBA00038349"/>
    </source>
</evidence>
<proteinExistence type="inferred from homology"/>
<sequence>SMSSPEPPMDPPEPDDPAGSTQPTYSNLGEQPPWEPWAGGRAGSGGGGCARHHGLWEQQQLRKARRGRGLKKNLWVGEIRAHLLPSKACHPRTPGSPSTDPQPLPPPLPQKILTRTQSLPTRRGLHPSSIQGKPPRRPLLGSHSVDESQAEAGPAGPLAELTFGPADAPLRLSLRDLHSPEAVLAALAAQQLEGLRAIYARLRARLMGGHPGPCRPGHGFRLLDSSPCAESGDALYYRVVRVHEEAWHILVAKVPKPGADAPYPWGLELQASLSPHFNLQGLCGLVPEGMLPGAPWRGAVALAAEVPERTVAQWLAEACAQPPEEFAWAVALQLLQLSAALEFLEARGAALVELRPENLLLAAPRGCAATGPPRLLLADFGRVCPQPPGLPGPHAPQLGRLLRALLGLAAPSTLAAGLERLAAQLTRWRPSASRTRGALQALLWGPGPELRGRGAPLGPWLRALGPWLRVRRALLVMRLAERAAGGEAPGLEEWLCCEYLAEATESSMGQALALLWD</sequence>
<gene>
    <name evidence="3" type="primary">PEAK3</name>
    <name evidence="3" type="ORF">P7K49_032862</name>
</gene>
<comment type="caution">
    <text evidence="3">The sequence shown here is derived from an EMBL/GenBank/DDBJ whole genome shotgun (WGS) entry which is preliminary data.</text>
</comment>
<comment type="similarity">
    <text evidence="1">Belongs to the protein kinase superfamily.</text>
</comment>
<feature type="region of interest" description="Disordered" evidence="2">
    <location>
        <begin position="1"/>
        <end position="51"/>
    </location>
</feature>
<feature type="compositionally biased region" description="Gly residues" evidence="2">
    <location>
        <begin position="40"/>
        <end position="49"/>
    </location>
</feature>
<reference evidence="3 4" key="1">
    <citation type="submission" date="2023-05" db="EMBL/GenBank/DDBJ databases">
        <title>B98-5 Cell Line De Novo Hybrid Assembly: An Optical Mapping Approach.</title>
        <authorList>
            <person name="Kananen K."/>
            <person name="Auerbach J.A."/>
            <person name="Kautto E."/>
            <person name="Blachly J.S."/>
        </authorList>
    </citation>
    <scope>NUCLEOTIDE SEQUENCE [LARGE SCALE GENOMIC DNA]</scope>
    <source>
        <strain evidence="3">B95-8</strain>
        <tissue evidence="3">Cell line</tissue>
    </source>
</reference>
<protein>
    <submittedName>
        <fullName evidence="3">Protein peak3</fullName>
    </submittedName>
</protein>
<feature type="region of interest" description="Disordered" evidence="2">
    <location>
        <begin position="86"/>
        <end position="161"/>
    </location>
</feature>
<evidence type="ECO:0000313" key="4">
    <source>
        <dbReference type="Proteomes" id="UP001266305"/>
    </source>
</evidence>
<accession>A0ABQ9TQZ3</accession>
<feature type="compositionally biased region" description="Pro residues" evidence="2">
    <location>
        <begin position="100"/>
        <end position="109"/>
    </location>
</feature>
<dbReference type="InterPro" id="IPR051511">
    <property type="entry name" value="MitoQC_Scaffold_Kinases"/>
</dbReference>
<evidence type="ECO:0000256" key="2">
    <source>
        <dbReference type="SAM" id="MobiDB-lite"/>
    </source>
</evidence>
<dbReference type="PANTHER" id="PTHR22972">
    <property type="entry name" value="SERINE/THREONINE PROTEIN KINASE"/>
    <property type="match status" value="1"/>
</dbReference>
<dbReference type="EMBL" id="JASSZA010000019">
    <property type="protein sequence ID" value="KAK2086955.1"/>
    <property type="molecule type" value="Genomic_DNA"/>
</dbReference>
<evidence type="ECO:0000313" key="3">
    <source>
        <dbReference type="EMBL" id="KAK2086955.1"/>
    </source>
</evidence>
<name>A0ABQ9TQZ3_SAGOE</name>
<keyword evidence="4" id="KW-1185">Reference proteome</keyword>